<evidence type="ECO:0000256" key="3">
    <source>
        <dbReference type="ARBA" id="ARBA00023002"/>
    </source>
</evidence>
<dbReference type="InterPro" id="IPR002347">
    <property type="entry name" value="SDR_fam"/>
</dbReference>
<evidence type="ECO:0000256" key="2">
    <source>
        <dbReference type="ARBA" id="ARBA00022857"/>
    </source>
</evidence>
<evidence type="ECO:0000313" key="4">
    <source>
        <dbReference type="EMBL" id="KZP14456.1"/>
    </source>
</evidence>
<keyword evidence="3" id="KW-0560">Oxidoreductase</keyword>
<dbReference type="SUPFAM" id="SSF51735">
    <property type="entry name" value="NAD(P)-binding Rossmann-fold domains"/>
    <property type="match status" value="1"/>
</dbReference>
<dbReference type="EMBL" id="KV417617">
    <property type="protein sequence ID" value="KZP14456.1"/>
    <property type="molecule type" value="Genomic_DNA"/>
</dbReference>
<dbReference type="STRING" id="436010.A0A166D944"/>
<dbReference type="PRINTS" id="PR00081">
    <property type="entry name" value="GDHRDH"/>
</dbReference>
<dbReference type="AlphaFoldDB" id="A0A166D944"/>
<organism evidence="4 5">
    <name type="scientific">Athelia psychrophila</name>
    <dbReference type="NCBI Taxonomy" id="1759441"/>
    <lineage>
        <taxon>Eukaryota</taxon>
        <taxon>Fungi</taxon>
        <taxon>Dikarya</taxon>
        <taxon>Basidiomycota</taxon>
        <taxon>Agaricomycotina</taxon>
        <taxon>Agaricomycetes</taxon>
        <taxon>Agaricomycetidae</taxon>
        <taxon>Atheliales</taxon>
        <taxon>Atheliaceae</taxon>
        <taxon>Athelia</taxon>
    </lineage>
</organism>
<protein>
    <submittedName>
        <fullName evidence="4">Short-chain dehydrogenase</fullName>
    </submittedName>
</protein>
<dbReference type="Pfam" id="PF00106">
    <property type="entry name" value="adh_short"/>
    <property type="match status" value="1"/>
</dbReference>
<evidence type="ECO:0000313" key="5">
    <source>
        <dbReference type="Proteomes" id="UP000076532"/>
    </source>
</evidence>
<dbReference type="GO" id="GO:0016491">
    <property type="term" value="F:oxidoreductase activity"/>
    <property type="evidence" value="ECO:0007669"/>
    <property type="project" value="UniProtKB-KW"/>
</dbReference>
<dbReference type="InterPro" id="IPR036291">
    <property type="entry name" value="NAD(P)-bd_dom_sf"/>
</dbReference>
<reference evidence="4 5" key="1">
    <citation type="journal article" date="2016" name="Mol. Biol. Evol.">
        <title>Comparative Genomics of Early-Diverging Mushroom-Forming Fungi Provides Insights into the Origins of Lignocellulose Decay Capabilities.</title>
        <authorList>
            <person name="Nagy L.G."/>
            <person name="Riley R."/>
            <person name="Tritt A."/>
            <person name="Adam C."/>
            <person name="Daum C."/>
            <person name="Floudas D."/>
            <person name="Sun H."/>
            <person name="Yadav J.S."/>
            <person name="Pangilinan J."/>
            <person name="Larsson K.H."/>
            <person name="Matsuura K."/>
            <person name="Barry K."/>
            <person name="Labutti K."/>
            <person name="Kuo R."/>
            <person name="Ohm R.A."/>
            <person name="Bhattacharya S.S."/>
            <person name="Shirouzu T."/>
            <person name="Yoshinaga Y."/>
            <person name="Martin F.M."/>
            <person name="Grigoriev I.V."/>
            <person name="Hibbett D.S."/>
        </authorList>
    </citation>
    <scope>NUCLEOTIDE SEQUENCE [LARGE SCALE GENOMIC DNA]</scope>
    <source>
        <strain evidence="4 5">CBS 109695</strain>
    </source>
</reference>
<dbReference type="Gene3D" id="3.40.50.720">
    <property type="entry name" value="NAD(P)-binding Rossmann-like Domain"/>
    <property type="match status" value="1"/>
</dbReference>
<comment type="similarity">
    <text evidence="1">Belongs to the short-chain dehydrogenases/reductases (SDR) family.</text>
</comment>
<accession>A0A166D944</accession>
<dbReference type="PANTHER" id="PTHR24320:SF282">
    <property type="entry name" value="WW DOMAIN-CONTAINING OXIDOREDUCTASE"/>
    <property type="match status" value="1"/>
</dbReference>
<dbReference type="Proteomes" id="UP000076532">
    <property type="component" value="Unassembled WGS sequence"/>
</dbReference>
<sequence>MNPQPFEDFQVPRSDIVGPKWDIQTGIPNLTGKVAIVTGANSSVGIGYHVAHQLAIKGAKVYVGARNVQKAQAAIEEMRKDTPSIAEGNLVPLAMDLGDLKEVQTGASEFVAKEERLDILVNNAGLLPRPLDKDKNGISVSFGTNHLAPFLFTNELLPLLKKTSVVSPGVRVVNLSSSTHSAPPTGIKLDSLAAFNQELGGTDDTQSNYTRYGLSKLANILFAKELQKLFDAEGIQAVAVSVNPGGVKTVGTINFVGENVALLEDARTPLEGALTPHFAATNPIVWVEKQKYGGAYLVPFGVVAEASDDGRNAQLAKDLWATSEQVIKSVLD</sequence>
<dbReference type="OrthoDB" id="191139at2759"/>
<proteinExistence type="inferred from homology"/>
<dbReference type="PANTHER" id="PTHR24320">
    <property type="entry name" value="RETINOL DEHYDROGENASE"/>
    <property type="match status" value="1"/>
</dbReference>
<keyword evidence="5" id="KW-1185">Reference proteome</keyword>
<name>A0A166D944_9AGAM</name>
<evidence type="ECO:0000256" key="1">
    <source>
        <dbReference type="ARBA" id="ARBA00006484"/>
    </source>
</evidence>
<keyword evidence="2" id="KW-0521">NADP</keyword>
<gene>
    <name evidence="4" type="ORF">FIBSPDRAFT_921396</name>
</gene>